<feature type="signal peptide" evidence="2">
    <location>
        <begin position="1"/>
        <end position="21"/>
    </location>
</feature>
<evidence type="ECO:0008006" key="5">
    <source>
        <dbReference type="Google" id="ProtNLM"/>
    </source>
</evidence>
<feature type="compositionally biased region" description="Polar residues" evidence="1">
    <location>
        <begin position="21"/>
        <end position="35"/>
    </location>
</feature>
<proteinExistence type="predicted"/>
<dbReference type="Proteomes" id="UP001516662">
    <property type="component" value="Unassembled WGS sequence"/>
</dbReference>
<reference evidence="3 4" key="1">
    <citation type="submission" date="2020-10" db="EMBL/GenBank/DDBJ databases">
        <title>Bacillus sp. HD4P25, an endophyte from a halophyte.</title>
        <authorList>
            <person name="Sun J.-Q."/>
        </authorList>
    </citation>
    <scope>NUCLEOTIDE SEQUENCE [LARGE SCALE GENOMIC DNA]</scope>
    <source>
        <strain evidence="3 4">YIM 93174</strain>
    </source>
</reference>
<evidence type="ECO:0000256" key="2">
    <source>
        <dbReference type="SAM" id="SignalP"/>
    </source>
</evidence>
<gene>
    <name evidence="3" type="ORF">IMZ08_12810</name>
</gene>
<feature type="chain" id="PRO_5046069561" description="PepSY domain-containing protein" evidence="2">
    <location>
        <begin position="22"/>
        <end position="133"/>
    </location>
</feature>
<dbReference type="RefSeq" id="WP_193537044.1">
    <property type="nucleotide sequence ID" value="NZ_JADCLJ010000020.1"/>
</dbReference>
<dbReference type="PROSITE" id="PS51257">
    <property type="entry name" value="PROKAR_LIPOPROTEIN"/>
    <property type="match status" value="1"/>
</dbReference>
<keyword evidence="4" id="KW-1185">Reference proteome</keyword>
<name>A0ABR9QKD2_9BACI</name>
<keyword evidence="2" id="KW-0732">Signal</keyword>
<dbReference type="EMBL" id="JADCLJ010000020">
    <property type="protein sequence ID" value="MBE4908942.1"/>
    <property type="molecule type" value="Genomic_DNA"/>
</dbReference>
<sequence>MKKWLSIIFLALLTTACTANNSDTASPSPGNNNDEGLTHTFDDGVQTDEEILIEARDHINMNRTANDYLSRAEAEELLREHLNIDDNGNIAVFFVREENDNYIIQVNHLERNSSETFIVDPTTRKITKQRVQK</sequence>
<feature type="region of interest" description="Disordered" evidence="1">
    <location>
        <begin position="21"/>
        <end position="41"/>
    </location>
</feature>
<evidence type="ECO:0000313" key="4">
    <source>
        <dbReference type="Proteomes" id="UP001516662"/>
    </source>
</evidence>
<protein>
    <recommendedName>
        <fullName evidence="5">PepSY domain-containing protein</fullName>
    </recommendedName>
</protein>
<organism evidence="3 4">
    <name type="scientific">Litchfieldia luteola</name>
    <dbReference type="NCBI Taxonomy" id="682179"/>
    <lineage>
        <taxon>Bacteria</taxon>
        <taxon>Bacillati</taxon>
        <taxon>Bacillota</taxon>
        <taxon>Bacilli</taxon>
        <taxon>Bacillales</taxon>
        <taxon>Bacillaceae</taxon>
        <taxon>Litchfieldia</taxon>
    </lineage>
</organism>
<evidence type="ECO:0000313" key="3">
    <source>
        <dbReference type="EMBL" id="MBE4908942.1"/>
    </source>
</evidence>
<accession>A0ABR9QKD2</accession>
<comment type="caution">
    <text evidence="3">The sequence shown here is derived from an EMBL/GenBank/DDBJ whole genome shotgun (WGS) entry which is preliminary data.</text>
</comment>
<evidence type="ECO:0000256" key="1">
    <source>
        <dbReference type="SAM" id="MobiDB-lite"/>
    </source>
</evidence>